<dbReference type="SUPFAM" id="SSF57903">
    <property type="entry name" value="FYVE/PHD zinc finger"/>
    <property type="match status" value="2"/>
</dbReference>
<sequence>MATTAALPPYMLPGVSVHQPAHLEGDPTLATEILPGPPSLVSVQQSAQKRDPKKPSTMYSYLPPSDPGSTYSGVMHGTLIGLEEPRSKRPRADKGASGRAQRASARNQNAMVGAVDPSSSLDNSSASGQQPIVVDAEPSGSGAVDDDLALSRSNSSLNLQDPAPQTSTAKTLKRDKGKGKDVGTPPIRVKEEPKNVMLNTPEPNANMLNNNDHCSSCQSTGALVYCDGCPRAFHLWCLDPPMESIDEGDSRWFCPACIIRKHPPRKPPRSLMSPLIHHLQTTIPIEYQLPDDIKNFFRDVGSGPRGAYVDLTEAKPPRLNRHGQLEERDPNRLKDRNGAPVLCYKCGKSALPQGLASAVPTTKRPRRATSKAATPEAFKGMVSCDFCSLHWHLDCIDPPLPAMPPFYKKWMCPNHAERLMPTKMRIPKQNAPPIEITKPKQFNNGHIDVIHPEVATVASTRPRVHVDEVLINGRRYRVPEKIIILDFWNKVSKHGLSENKDVDLASGLSSPLTELSSLDERDDHTSGNSSPALMEEFQAAQALFGLSNCKRSTSSGKSKVGRSSTSTASSSQQSFLPAPVATASTSSTSTRPVRGAKKAATLKISSVINADMNGTGASTPSSSVPREPGPTLTIPVASGRRTKRSTAAVQPKASGRELRSRSRNNTQESFSSLTTDKTTRTNQDVTPPDTMAAPVQPAEKFRTVNIKVEEVDHGFSLVNGFETSSISTAGSQKTPSSRKRKLPPNQDLNEPSKTEPKGKKARKRKSKDDELPGTKTGEGKKTRKGNEASGSRDKRKDPSTPSKATPSAVIDLRTPGSVSRVPPLTPTTLKIRLPRLNSTSKNPASTFTNGSADTPTRL</sequence>
<dbReference type="PROSITE" id="PS01359">
    <property type="entry name" value="ZF_PHD_1"/>
    <property type="match status" value="1"/>
</dbReference>
<evidence type="ECO:0000313" key="7">
    <source>
        <dbReference type="EMBL" id="TFK25022.1"/>
    </source>
</evidence>
<feature type="region of interest" description="Disordered" evidence="5">
    <location>
        <begin position="725"/>
        <end position="858"/>
    </location>
</feature>
<feature type="compositionally biased region" description="Low complexity" evidence="5">
    <location>
        <begin position="563"/>
        <end position="593"/>
    </location>
</feature>
<dbReference type="InterPro" id="IPR019786">
    <property type="entry name" value="Zinc_finger_PHD-type_CS"/>
</dbReference>
<evidence type="ECO:0000259" key="6">
    <source>
        <dbReference type="PROSITE" id="PS50016"/>
    </source>
</evidence>
<feature type="compositionally biased region" description="Polar residues" evidence="5">
    <location>
        <begin position="725"/>
        <end position="735"/>
    </location>
</feature>
<feature type="compositionally biased region" description="Polar residues" evidence="5">
    <location>
        <begin position="663"/>
        <end position="685"/>
    </location>
</feature>
<dbReference type="InterPro" id="IPR001965">
    <property type="entry name" value="Znf_PHD"/>
</dbReference>
<evidence type="ECO:0000256" key="3">
    <source>
        <dbReference type="ARBA" id="ARBA00022833"/>
    </source>
</evidence>
<dbReference type="SMART" id="SM00249">
    <property type="entry name" value="PHD"/>
    <property type="match status" value="2"/>
</dbReference>
<feature type="region of interest" description="Disordered" evidence="5">
    <location>
        <begin position="22"/>
        <end position="187"/>
    </location>
</feature>
<feature type="compositionally biased region" description="Polar residues" evidence="5">
    <location>
        <begin position="836"/>
        <end position="858"/>
    </location>
</feature>
<feature type="compositionally biased region" description="Low complexity" evidence="5">
    <location>
        <begin position="118"/>
        <end position="127"/>
    </location>
</feature>
<accession>A0A5C3KX34</accession>
<proteinExistence type="predicted"/>
<protein>
    <recommendedName>
        <fullName evidence="6">PHD-type domain-containing protein</fullName>
    </recommendedName>
</protein>
<feature type="compositionally biased region" description="Basic and acidic residues" evidence="5">
    <location>
        <begin position="83"/>
        <end position="96"/>
    </location>
</feature>
<dbReference type="InterPro" id="IPR052819">
    <property type="entry name" value="Chromatin_regulatory_protein"/>
</dbReference>
<dbReference type="PANTHER" id="PTHR47636:SF1">
    <property type="entry name" value="TRANSCRIPTIONAL REGULATORY PROTEIN RCO1"/>
    <property type="match status" value="1"/>
</dbReference>
<feature type="compositionally biased region" description="Basic and acidic residues" evidence="5">
    <location>
        <begin position="172"/>
        <end position="181"/>
    </location>
</feature>
<dbReference type="GO" id="GO:0006357">
    <property type="term" value="P:regulation of transcription by RNA polymerase II"/>
    <property type="evidence" value="ECO:0007669"/>
    <property type="project" value="TreeGrafter"/>
</dbReference>
<evidence type="ECO:0000256" key="1">
    <source>
        <dbReference type="ARBA" id="ARBA00022723"/>
    </source>
</evidence>
<keyword evidence="1" id="KW-0479">Metal-binding</keyword>
<dbReference type="STRING" id="230819.A0A5C3KX34"/>
<evidence type="ECO:0000256" key="4">
    <source>
        <dbReference type="PROSITE-ProRule" id="PRU00146"/>
    </source>
</evidence>
<keyword evidence="3" id="KW-0862">Zinc</keyword>
<keyword evidence="8" id="KW-1185">Reference proteome</keyword>
<dbReference type="Pfam" id="PF00628">
    <property type="entry name" value="PHD"/>
    <property type="match status" value="2"/>
</dbReference>
<dbReference type="CDD" id="cd15534">
    <property type="entry name" value="PHD2_PHF12_Rco1"/>
    <property type="match status" value="1"/>
</dbReference>
<evidence type="ECO:0000256" key="2">
    <source>
        <dbReference type="ARBA" id="ARBA00022771"/>
    </source>
</evidence>
<feature type="compositionally biased region" description="Polar residues" evidence="5">
    <location>
        <begin position="615"/>
        <end position="624"/>
    </location>
</feature>
<evidence type="ECO:0000256" key="5">
    <source>
        <dbReference type="SAM" id="MobiDB-lite"/>
    </source>
</evidence>
<dbReference type="GO" id="GO:0008270">
    <property type="term" value="F:zinc ion binding"/>
    <property type="evidence" value="ECO:0007669"/>
    <property type="project" value="UniProtKB-KW"/>
</dbReference>
<dbReference type="InterPro" id="IPR013083">
    <property type="entry name" value="Znf_RING/FYVE/PHD"/>
</dbReference>
<evidence type="ECO:0000313" key="8">
    <source>
        <dbReference type="Proteomes" id="UP000307440"/>
    </source>
</evidence>
<dbReference type="Proteomes" id="UP000307440">
    <property type="component" value="Unassembled WGS sequence"/>
</dbReference>
<keyword evidence="2 4" id="KW-0863">Zinc-finger</keyword>
<name>A0A5C3KX34_COPMA</name>
<organism evidence="7 8">
    <name type="scientific">Coprinopsis marcescibilis</name>
    <name type="common">Agaric fungus</name>
    <name type="synonym">Psathyrella marcescibilis</name>
    <dbReference type="NCBI Taxonomy" id="230819"/>
    <lineage>
        <taxon>Eukaryota</taxon>
        <taxon>Fungi</taxon>
        <taxon>Dikarya</taxon>
        <taxon>Basidiomycota</taxon>
        <taxon>Agaricomycotina</taxon>
        <taxon>Agaricomycetes</taxon>
        <taxon>Agaricomycetidae</taxon>
        <taxon>Agaricales</taxon>
        <taxon>Agaricineae</taxon>
        <taxon>Psathyrellaceae</taxon>
        <taxon>Coprinopsis</taxon>
    </lineage>
</organism>
<feature type="compositionally biased region" description="Basic and acidic residues" evidence="5">
    <location>
        <begin position="766"/>
        <end position="798"/>
    </location>
</feature>
<dbReference type="OrthoDB" id="5876363at2759"/>
<dbReference type="InterPro" id="IPR019787">
    <property type="entry name" value="Znf_PHD-finger"/>
</dbReference>
<dbReference type="Gene3D" id="3.30.40.10">
    <property type="entry name" value="Zinc/RING finger domain, C3HC4 (zinc finger)"/>
    <property type="match status" value="2"/>
</dbReference>
<dbReference type="GO" id="GO:0032221">
    <property type="term" value="C:Rpd3S complex"/>
    <property type="evidence" value="ECO:0007669"/>
    <property type="project" value="TreeGrafter"/>
</dbReference>
<dbReference type="EMBL" id="ML210191">
    <property type="protein sequence ID" value="TFK25022.1"/>
    <property type="molecule type" value="Genomic_DNA"/>
</dbReference>
<dbReference type="PROSITE" id="PS50016">
    <property type="entry name" value="ZF_PHD_2"/>
    <property type="match status" value="1"/>
</dbReference>
<feature type="domain" description="PHD-type" evidence="6">
    <location>
        <begin position="211"/>
        <end position="260"/>
    </location>
</feature>
<feature type="region of interest" description="Disordered" evidence="5">
    <location>
        <begin position="551"/>
        <end position="597"/>
    </location>
</feature>
<feature type="compositionally biased region" description="Low complexity" evidence="5">
    <location>
        <begin position="97"/>
        <end position="110"/>
    </location>
</feature>
<dbReference type="PANTHER" id="PTHR47636">
    <property type="entry name" value="TRANSCRIPTIONAL REGULATORY PROTEIN RCO1"/>
    <property type="match status" value="1"/>
</dbReference>
<dbReference type="AlphaFoldDB" id="A0A5C3KX34"/>
<dbReference type="InterPro" id="IPR011011">
    <property type="entry name" value="Znf_FYVE_PHD"/>
</dbReference>
<gene>
    <name evidence="7" type="ORF">FA15DRAFT_668895</name>
</gene>
<reference evidence="7 8" key="1">
    <citation type="journal article" date="2019" name="Nat. Ecol. Evol.">
        <title>Megaphylogeny resolves global patterns of mushroom evolution.</title>
        <authorList>
            <person name="Varga T."/>
            <person name="Krizsan K."/>
            <person name="Foldi C."/>
            <person name="Dima B."/>
            <person name="Sanchez-Garcia M."/>
            <person name="Sanchez-Ramirez S."/>
            <person name="Szollosi G.J."/>
            <person name="Szarkandi J.G."/>
            <person name="Papp V."/>
            <person name="Albert L."/>
            <person name="Andreopoulos W."/>
            <person name="Angelini C."/>
            <person name="Antonin V."/>
            <person name="Barry K.W."/>
            <person name="Bougher N.L."/>
            <person name="Buchanan P."/>
            <person name="Buyck B."/>
            <person name="Bense V."/>
            <person name="Catcheside P."/>
            <person name="Chovatia M."/>
            <person name="Cooper J."/>
            <person name="Damon W."/>
            <person name="Desjardin D."/>
            <person name="Finy P."/>
            <person name="Geml J."/>
            <person name="Haridas S."/>
            <person name="Hughes K."/>
            <person name="Justo A."/>
            <person name="Karasinski D."/>
            <person name="Kautmanova I."/>
            <person name="Kiss B."/>
            <person name="Kocsube S."/>
            <person name="Kotiranta H."/>
            <person name="LaButti K.M."/>
            <person name="Lechner B.E."/>
            <person name="Liimatainen K."/>
            <person name="Lipzen A."/>
            <person name="Lukacs Z."/>
            <person name="Mihaltcheva S."/>
            <person name="Morgado L.N."/>
            <person name="Niskanen T."/>
            <person name="Noordeloos M.E."/>
            <person name="Ohm R.A."/>
            <person name="Ortiz-Santana B."/>
            <person name="Ovrebo C."/>
            <person name="Racz N."/>
            <person name="Riley R."/>
            <person name="Savchenko A."/>
            <person name="Shiryaev A."/>
            <person name="Soop K."/>
            <person name="Spirin V."/>
            <person name="Szebenyi C."/>
            <person name="Tomsovsky M."/>
            <person name="Tulloss R.E."/>
            <person name="Uehling J."/>
            <person name="Grigoriev I.V."/>
            <person name="Vagvolgyi C."/>
            <person name="Papp T."/>
            <person name="Martin F.M."/>
            <person name="Miettinen O."/>
            <person name="Hibbett D.S."/>
            <person name="Nagy L.G."/>
        </authorList>
    </citation>
    <scope>NUCLEOTIDE SEQUENCE [LARGE SCALE GENOMIC DNA]</scope>
    <source>
        <strain evidence="7 8">CBS 121175</strain>
    </source>
</reference>
<feature type="region of interest" description="Disordered" evidence="5">
    <location>
        <begin position="611"/>
        <end position="693"/>
    </location>
</feature>
<feature type="compositionally biased region" description="Low complexity" evidence="5">
    <location>
        <begin position="150"/>
        <end position="161"/>
    </location>
</feature>